<feature type="domain" description="Acyl-CoA oxidase/dehydrogenase middle" evidence="14">
    <location>
        <begin position="52"/>
        <end position="142"/>
    </location>
</feature>
<gene>
    <name evidence="16" type="ORF">B1B_04038</name>
</gene>
<organism evidence="16">
    <name type="scientific">mine drainage metagenome</name>
    <dbReference type="NCBI Taxonomy" id="410659"/>
    <lineage>
        <taxon>unclassified sequences</taxon>
        <taxon>metagenomes</taxon>
        <taxon>ecological metagenomes</taxon>
    </lineage>
</organism>
<reference evidence="16" key="2">
    <citation type="journal article" date="2014" name="ISME J.">
        <title>Microbial stratification in low pH oxic and suboxic macroscopic growths along an acid mine drainage.</title>
        <authorList>
            <person name="Mendez-Garcia C."/>
            <person name="Mesa V."/>
            <person name="Sprenger R.R."/>
            <person name="Richter M."/>
            <person name="Diez M.S."/>
            <person name="Solano J."/>
            <person name="Bargiela R."/>
            <person name="Golyshina O.V."/>
            <person name="Manteca A."/>
            <person name="Ramos J.L."/>
            <person name="Gallego J.R."/>
            <person name="Llorente I."/>
            <person name="Martins Dos Santos V.A."/>
            <person name="Jensen O.N."/>
            <person name="Pelaez A.I."/>
            <person name="Sanchez J."/>
            <person name="Ferrer M."/>
        </authorList>
    </citation>
    <scope>NUCLEOTIDE SEQUENCE</scope>
</reference>
<dbReference type="InterPro" id="IPR046373">
    <property type="entry name" value="Acyl-CoA_Oxase/DH_mid-dom_sf"/>
</dbReference>
<dbReference type="EC" id="1.3.8.6" evidence="11"/>
<reference evidence="16" key="1">
    <citation type="submission" date="2013-08" db="EMBL/GenBank/DDBJ databases">
        <authorList>
            <person name="Mendez C."/>
            <person name="Richter M."/>
            <person name="Ferrer M."/>
            <person name="Sanchez J."/>
        </authorList>
    </citation>
    <scope>NUCLEOTIDE SEQUENCE</scope>
</reference>
<dbReference type="PANTHER" id="PTHR42807:SF1">
    <property type="entry name" value="GLUTARYL-COA DEHYDROGENASE, MITOCHONDRIAL"/>
    <property type="match status" value="1"/>
</dbReference>
<protein>
    <recommendedName>
        <fullName evidence="11">glutaryl-CoA dehydrogenase (ETF)</fullName>
        <ecNumber evidence="11">1.3.8.6</ecNumber>
    </recommendedName>
</protein>
<keyword evidence="7" id="KW-0560">Oxidoreductase</keyword>
<comment type="subcellular location">
    <subcellularLocation>
        <location evidence="2">Mitochondrion matrix</location>
    </subcellularLocation>
</comment>
<evidence type="ECO:0000256" key="3">
    <source>
        <dbReference type="ARBA" id="ARBA00009347"/>
    </source>
</evidence>
<dbReference type="GO" id="GO:0050660">
    <property type="term" value="F:flavin adenine dinucleotide binding"/>
    <property type="evidence" value="ECO:0007669"/>
    <property type="project" value="InterPro"/>
</dbReference>
<dbReference type="Pfam" id="PF00441">
    <property type="entry name" value="Acyl-CoA_dh_1"/>
    <property type="match status" value="1"/>
</dbReference>
<evidence type="ECO:0000313" key="16">
    <source>
        <dbReference type="EMBL" id="EQD72100.1"/>
    </source>
</evidence>
<dbReference type="SUPFAM" id="SSF56645">
    <property type="entry name" value="Acyl-CoA dehydrogenase NM domain-like"/>
    <property type="match status" value="1"/>
</dbReference>
<comment type="catalytic activity">
    <reaction evidence="12">
        <text>glutaryl-CoA + oxidized [electron-transfer flavoprotein] + 2 H(+) = (2E)-butenoyl-CoA + reduced [electron-transfer flavoprotein] + CO2</text>
        <dbReference type="Rhea" id="RHEA:13389"/>
        <dbReference type="Rhea" id="RHEA-COMP:10685"/>
        <dbReference type="Rhea" id="RHEA-COMP:10686"/>
        <dbReference type="ChEBI" id="CHEBI:15378"/>
        <dbReference type="ChEBI" id="CHEBI:16526"/>
        <dbReference type="ChEBI" id="CHEBI:57332"/>
        <dbReference type="ChEBI" id="CHEBI:57378"/>
        <dbReference type="ChEBI" id="CHEBI:57692"/>
        <dbReference type="ChEBI" id="CHEBI:58307"/>
        <dbReference type="EC" id="1.3.8.6"/>
    </reaction>
</comment>
<keyword evidence="4" id="KW-0285">Flavoprotein</keyword>
<dbReference type="InterPro" id="IPR013786">
    <property type="entry name" value="AcylCoA_DH/ox_N"/>
</dbReference>
<evidence type="ECO:0000256" key="5">
    <source>
        <dbReference type="ARBA" id="ARBA00022827"/>
    </source>
</evidence>
<feature type="domain" description="Acyl-CoA dehydrogenase/oxidase N-terminal" evidence="15">
    <location>
        <begin position="1"/>
        <end position="46"/>
    </location>
</feature>
<dbReference type="InterPro" id="IPR006089">
    <property type="entry name" value="Acyl-CoA_DH_CS"/>
</dbReference>
<keyword evidence="6" id="KW-0809">Transit peptide</keyword>
<dbReference type="PROSITE" id="PS00073">
    <property type="entry name" value="ACYL_COA_DH_2"/>
    <property type="match status" value="1"/>
</dbReference>
<evidence type="ECO:0000256" key="6">
    <source>
        <dbReference type="ARBA" id="ARBA00022946"/>
    </source>
</evidence>
<evidence type="ECO:0000256" key="9">
    <source>
        <dbReference type="ARBA" id="ARBA00037899"/>
    </source>
</evidence>
<dbReference type="Pfam" id="PF02771">
    <property type="entry name" value="Acyl-CoA_dh_N"/>
    <property type="match status" value="1"/>
</dbReference>
<dbReference type="GO" id="GO:0046949">
    <property type="term" value="P:fatty-acyl-CoA biosynthetic process"/>
    <property type="evidence" value="ECO:0007669"/>
    <property type="project" value="TreeGrafter"/>
</dbReference>
<dbReference type="InterPro" id="IPR036250">
    <property type="entry name" value="AcylCo_DH-like_C"/>
</dbReference>
<evidence type="ECO:0000259" key="15">
    <source>
        <dbReference type="Pfam" id="PF02771"/>
    </source>
</evidence>
<name>T1CS52_9ZZZZ</name>
<comment type="pathway">
    <text evidence="9">Amino-acid metabolism; lysine degradation.</text>
</comment>
<evidence type="ECO:0000259" key="13">
    <source>
        <dbReference type="Pfam" id="PF00441"/>
    </source>
</evidence>
<dbReference type="Gene3D" id="2.40.110.10">
    <property type="entry name" value="Butyryl-CoA Dehydrogenase, subunit A, domain 2"/>
    <property type="match status" value="1"/>
</dbReference>
<evidence type="ECO:0000256" key="4">
    <source>
        <dbReference type="ARBA" id="ARBA00022630"/>
    </source>
</evidence>
<feature type="domain" description="Acyl-CoA dehydrogenase/oxidase C-terminal" evidence="13">
    <location>
        <begin position="154"/>
        <end position="301"/>
    </location>
</feature>
<dbReference type="GO" id="GO:0000062">
    <property type="term" value="F:fatty-acyl-CoA binding"/>
    <property type="evidence" value="ECO:0007669"/>
    <property type="project" value="TreeGrafter"/>
</dbReference>
<dbReference type="Gene3D" id="1.10.540.10">
    <property type="entry name" value="Acyl-CoA dehydrogenase/oxidase, N-terminal domain"/>
    <property type="match status" value="1"/>
</dbReference>
<dbReference type="PROSITE" id="PS00072">
    <property type="entry name" value="ACYL_COA_DH_1"/>
    <property type="match status" value="1"/>
</dbReference>
<dbReference type="InterPro" id="IPR052033">
    <property type="entry name" value="Glutaryl-CoA_DH_mitochondrial"/>
</dbReference>
<dbReference type="PANTHER" id="PTHR42807">
    <property type="entry name" value="GLUTARYL-COA DEHYDROGENASE, MITOCHONDRIAL"/>
    <property type="match status" value="1"/>
</dbReference>
<comment type="similarity">
    <text evidence="3">Belongs to the acyl-CoA dehydrogenase family.</text>
</comment>
<accession>T1CS52</accession>
<dbReference type="InterPro" id="IPR006091">
    <property type="entry name" value="Acyl-CoA_Oxase/DH_mid-dom"/>
</dbReference>
<dbReference type="Pfam" id="PF02770">
    <property type="entry name" value="Acyl-CoA_dh_M"/>
    <property type="match status" value="1"/>
</dbReference>
<dbReference type="GO" id="GO:0033539">
    <property type="term" value="P:fatty acid beta-oxidation using acyl-CoA dehydrogenase"/>
    <property type="evidence" value="ECO:0007669"/>
    <property type="project" value="TreeGrafter"/>
</dbReference>
<dbReference type="Gene3D" id="1.20.140.10">
    <property type="entry name" value="Butyryl-CoA Dehydrogenase, subunit A, domain 3"/>
    <property type="match status" value="1"/>
</dbReference>
<evidence type="ECO:0000256" key="2">
    <source>
        <dbReference type="ARBA" id="ARBA00004305"/>
    </source>
</evidence>
<evidence type="ECO:0000256" key="8">
    <source>
        <dbReference type="ARBA" id="ARBA00023128"/>
    </source>
</evidence>
<evidence type="ECO:0000256" key="7">
    <source>
        <dbReference type="ARBA" id="ARBA00023002"/>
    </source>
</evidence>
<proteinExistence type="inferred from homology"/>
<dbReference type="InterPro" id="IPR009075">
    <property type="entry name" value="AcylCo_DH/oxidase_C"/>
</dbReference>
<evidence type="ECO:0000256" key="11">
    <source>
        <dbReference type="ARBA" id="ARBA00039033"/>
    </source>
</evidence>
<dbReference type="AlphaFoldDB" id="T1CS52"/>
<keyword evidence="8" id="KW-0496">Mitochondrion</keyword>
<sequence>MICEELERADSGLRSFVSVQSSLVMYPIAAYGWEEQKQEWLPRLARAQAIGCFGLTEPQGGSDPSAMQTQARRKGDEWVLNGSKMWITNGSIADLAVIWARTDEGVRGFLVEKDRPGFRAQEIKHKLSLRASVTSALFLDHVTVPEANRLPDASGLKAPLSCLTQARYGIAWGALGAARSCLTTALEYARTRELFGRPLIATQTIQRRLAEMVRSLTLARLLAWRLGQLKDAGRLDPAQVSLAKWNNVRMALEIARDARDLLGGAGITTEFPPLRHALNLESVMTYEGTETIHELIVGKAVTGVDAF</sequence>
<keyword evidence="5" id="KW-0274">FAD</keyword>
<dbReference type="SUPFAM" id="SSF47203">
    <property type="entry name" value="Acyl-CoA dehydrogenase C-terminal domain-like"/>
    <property type="match status" value="1"/>
</dbReference>
<comment type="cofactor">
    <cofactor evidence="1">
        <name>FAD</name>
        <dbReference type="ChEBI" id="CHEBI:57692"/>
    </cofactor>
</comment>
<dbReference type="InterPro" id="IPR009100">
    <property type="entry name" value="AcylCoA_DH/oxidase_NM_dom_sf"/>
</dbReference>
<evidence type="ECO:0000256" key="10">
    <source>
        <dbReference type="ARBA" id="ARBA00037927"/>
    </source>
</evidence>
<dbReference type="InterPro" id="IPR037069">
    <property type="entry name" value="AcylCoA_DH/ox_N_sf"/>
</dbReference>
<evidence type="ECO:0000256" key="1">
    <source>
        <dbReference type="ARBA" id="ARBA00001974"/>
    </source>
</evidence>
<comment type="caution">
    <text evidence="16">The sequence shown here is derived from an EMBL/GenBank/DDBJ whole genome shotgun (WGS) entry which is preliminary data.</text>
</comment>
<evidence type="ECO:0000259" key="14">
    <source>
        <dbReference type="Pfam" id="PF02770"/>
    </source>
</evidence>
<comment type="pathway">
    <text evidence="10">Amino-acid metabolism; tryptophan metabolism.</text>
</comment>
<dbReference type="GO" id="GO:0005759">
    <property type="term" value="C:mitochondrial matrix"/>
    <property type="evidence" value="ECO:0007669"/>
    <property type="project" value="UniProtKB-SubCell"/>
</dbReference>
<dbReference type="EMBL" id="AUZY01002527">
    <property type="protein sequence ID" value="EQD72100.1"/>
    <property type="molecule type" value="Genomic_DNA"/>
</dbReference>
<evidence type="ECO:0000256" key="12">
    <source>
        <dbReference type="ARBA" id="ARBA00049493"/>
    </source>
</evidence>
<dbReference type="GO" id="GO:0004361">
    <property type="term" value="F:glutaryl-CoA dehydrogenase activity"/>
    <property type="evidence" value="ECO:0007669"/>
    <property type="project" value="UniProtKB-EC"/>
</dbReference>